<feature type="domain" description="Stc1" evidence="2">
    <location>
        <begin position="31"/>
        <end position="115"/>
    </location>
</feature>
<evidence type="ECO:0000313" key="4">
    <source>
        <dbReference type="Proteomes" id="UP000800041"/>
    </source>
</evidence>
<feature type="compositionally biased region" description="Basic and acidic residues" evidence="1">
    <location>
        <begin position="303"/>
        <end position="317"/>
    </location>
</feature>
<feature type="region of interest" description="Disordered" evidence="1">
    <location>
        <begin position="185"/>
        <end position="335"/>
    </location>
</feature>
<evidence type="ECO:0000256" key="1">
    <source>
        <dbReference type="SAM" id="MobiDB-lite"/>
    </source>
</evidence>
<feature type="compositionally biased region" description="Polar residues" evidence="1">
    <location>
        <begin position="185"/>
        <end position="208"/>
    </location>
</feature>
<dbReference type="EMBL" id="ML977146">
    <property type="protein sequence ID" value="KAF1989015.1"/>
    <property type="molecule type" value="Genomic_DNA"/>
</dbReference>
<evidence type="ECO:0000313" key="3">
    <source>
        <dbReference type="EMBL" id="KAF1989015.1"/>
    </source>
</evidence>
<evidence type="ECO:0000259" key="2">
    <source>
        <dbReference type="Pfam" id="PF12898"/>
    </source>
</evidence>
<dbReference type="Pfam" id="PF12898">
    <property type="entry name" value="Stc1"/>
    <property type="match status" value="1"/>
</dbReference>
<keyword evidence="4" id="KW-1185">Reference proteome</keyword>
<feature type="region of interest" description="Disordered" evidence="1">
    <location>
        <begin position="122"/>
        <end position="163"/>
    </location>
</feature>
<name>A0A6G1H777_9PEZI</name>
<feature type="compositionally biased region" description="Polar residues" evidence="1">
    <location>
        <begin position="235"/>
        <end position="247"/>
    </location>
</feature>
<reference evidence="3" key="1">
    <citation type="journal article" date="2020" name="Stud. Mycol.">
        <title>101 Dothideomycetes genomes: a test case for predicting lifestyles and emergence of pathogens.</title>
        <authorList>
            <person name="Haridas S."/>
            <person name="Albert R."/>
            <person name="Binder M."/>
            <person name="Bloem J."/>
            <person name="Labutti K."/>
            <person name="Salamov A."/>
            <person name="Andreopoulos B."/>
            <person name="Baker S."/>
            <person name="Barry K."/>
            <person name="Bills G."/>
            <person name="Bluhm B."/>
            <person name="Cannon C."/>
            <person name="Castanera R."/>
            <person name="Culley D."/>
            <person name="Daum C."/>
            <person name="Ezra D."/>
            <person name="Gonzalez J."/>
            <person name="Henrissat B."/>
            <person name="Kuo A."/>
            <person name="Liang C."/>
            <person name="Lipzen A."/>
            <person name="Lutzoni F."/>
            <person name="Magnuson J."/>
            <person name="Mondo S."/>
            <person name="Nolan M."/>
            <person name="Ohm R."/>
            <person name="Pangilinan J."/>
            <person name="Park H.-J."/>
            <person name="Ramirez L."/>
            <person name="Alfaro M."/>
            <person name="Sun H."/>
            <person name="Tritt A."/>
            <person name="Yoshinaga Y."/>
            <person name="Zwiers L.-H."/>
            <person name="Turgeon B."/>
            <person name="Goodwin S."/>
            <person name="Spatafora J."/>
            <person name="Crous P."/>
            <person name="Grigoriev I."/>
        </authorList>
    </citation>
    <scope>NUCLEOTIDE SEQUENCE</scope>
    <source>
        <strain evidence="3">CBS 113979</strain>
    </source>
</reference>
<feature type="compositionally biased region" description="Acidic residues" evidence="1">
    <location>
        <begin position="128"/>
        <end position="143"/>
    </location>
</feature>
<organism evidence="3 4">
    <name type="scientific">Aulographum hederae CBS 113979</name>
    <dbReference type="NCBI Taxonomy" id="1176131"/>
    <lineage>
        <taxon>Eukaryota</taxon>
        <taxon>Fungi</taxon>
        <taxon>Dikarya</taxon>
        <taxon>Ascomycota</taxon>
        <taxon>Pezizomycotina</taxon>
        <taxon>Dothideomycetes</taxon>
        <taxon>Pleosporomycetidae</taxon>
        <taxon>Aulographales</taxon>
        <taxon>Aulographaceae</taxon>
    </lineage>
</organism>
<accession>A0A6G1H777</accession>
<proteinExistence type="predicted"/>
<protein>
    <recommendedName>
        <fullName evidence="2">Stc1 domain-containing protein</fullName>
    </recommendedName>
</protein>
<sequence length="335" mass="35850">MAGRKKQGGYMNNYGMTDSQTVNVKLPPKIRCDRCKKHKQESNFSNKQLIELKSAIVTLGAQAGITAAKARCRSCTGQQKTEMYCNFCDATKSLDGFFKTQRRDPDKAKCKVCIQEQLDMDPGTKLDELDESDPESALEDAGYDSDITKYPDEDMSTLADDTSSHGGVDLGGFDDLSITGSVTVSAAPSDSWASKATSSRTVSLNSSGPSGGARLPTASNSDVWEVVGNKRATGSKATSASENTSPWSKGSGLGGRRYGGPSSSSTARVPAGRATPAASSSKFAKVRAYKPEKEKDDYEPEPEPEKKLLSGNKHEEPSFGTTKKWEDSDDSSDGD</sequence>
<dbReference type="InterPro" id="IPR024630">
    <property type="entry name" value="Stc1"/>
</dbReference>
<dbReference type="AlphaFoldDB" id="A0A6G1H777"/>
<dbReference type="OrthoDB" id="3514033at2759"/>
<gene>
    <name evidence="3" type="ORF">K402DRAFT_452288</name>
</gene>
<dbReference type="Proteomes" id="UP000800041">
    <property type="component" value="Unassembled WGS sequence"/>
</dbReference>